<dbReference type="PANTHER" id="PTHR34218:SF4">
    <property type="entry name" value="ACYL-HOMOSERINE LACTONE ACYLASE QUIP"/>
    <property type="match status" value="1"/>
</dbReference>
<dbReference type="OrthoDB" id="330152at2759"/>
<dbReference type="Proteomes" id="UP000000600">
    <property type="component" value="Unassembled WGS sequence"/>
</dbReference>
<accession>A0DYL1</accession>
<proteinExistence type="predicted"/>
<dbReference type="GeneID" id="5041310"/>
<sequence>MEENLQIYLAQLDQVTNLIHLLQKSKKKNGFNLYKPIMCHNSNFRINNRILFQLYIPNSKGFKFLGHQWESCKSGKPHFANDLHVDNSLPSQWYQAEIYYQMDNQEYNNYIIGGTLPGLPITLSGMSGRSKYLYLDLNTLNFDGSDVYEEEITKNEKGNIFYKFNNQWIPIPLQQNSRNYQNKRVKRFNIIFILIMVQNVLQN</sequence>
<keyword evidence="2" id="KW-1185">Reference proteome</keyword>
<dbReference type="InterPro" id="IPR002692">
    <property type="entry name" value="S45"/>
</dbReference>
<dbReference type="PANTHER" id="PTHR34218">
    <property type="entry name" value="PEPTIDASE S45 PENICILLIN AMIDASE"/>
    <property type="match status" value="1"/>
</dbReference>
<protein>
    <submittedName>
        <fullName evidence="1">Uncharacterized protein</fullName>
    </submittedName>
</protein>
<reference evidence="1 2" key="1">
    <citation type="journal article" date="2006" name="Nature">
        <title>Global trends of whole-genome duplications revealed by the ciliate Paramecium tetraurelia.</title>
        <authorList>
            <consortium name="Genoscope"/>
            <person name="Aury J.-M."/>
            <person name="Jaillon O."/>
            <person name="Duret L."/>
            <person name="Noel B."/>
            <person name="Jubin C."/>
            <person name="Porcel B.M."/>
            <person name="Segurens B."/>
            <person name="Daubin V."/>
            <person name="Anthouard V."/>
            <person name="Aiach N."/>
            <person name="Arnaiz O."/>
            <person name="Billaut A."/>
            <person name="Beisson J."/>
            <person name="Blanc I."/>
            <person name="Bouhouche K."/>
            <person name="Camara F."/>
            <person name="Duharcourt S."/>
            <person name="Guigo R."/>
            <person name="Gogendeau D."/>
            <person name="Katinka M."/>
            <person name="Keller A.-M."/>
            <person name="Kissmehl R."/>
            <person name="Klotz C."/>
            <person name="Koll F."/>
            <person name="Le Moue A."/>
            <person name="Lepere C."/>
            <person name="Malinsky S."/>
            <person name="Nowacki M."/>
            <person name="Nowak J.K."/>
            <person name="Plattner H."/>
            <person name="Poulain J."/>
            <person name="Ruiz F."/>
            <person name="Serrano V."/>
            <person name="Zagulski M."/>
            <person name="Dessen P."/>
            <person name="Betermier M."/>
            <person name="Weissenbach J."/>
            <person name="Scarpelli C."/>
            <person name="Schachter V."/>
            <person name="Sperling L."/>
            <person name="Meyer E."/>
            <person name="Cohen J."/>
            <person name="Wincker P."/>
        </authorList>
    </citation>
    <scope>NUCLEOTIDE SEQUENCE [LARGE SCALE GENOMIC DNA]</scope>
    <source>
        <strain evidence="1 2">Stock d4-2</strain>
    </source>
</reference>
<organism evidence="1 2">
    <name type="scientific">Paramecium tetraurelia</name>
    <dbReference type="NCBI Taxonomy" id="5888"/>
    <lineage>
        <taxon>Eukaryota</taxon>
        <taxon>Sar</taxon>
        <taxon>Alveolata</taxon>
        <taxon>Ciliophora</taxon>
        <taxon>Intramacronucleata</taxon>
        <taxon>Oligohymenophorea</taxon>
        <taxon>Peniculida</taxon>
        <taxon>Parameciidae</taxon>
        <taxon>Paramecium</taxon>
    </lineage>
</organism>
<dbReference type="EMBL" id="CT868649">
    <property type="protein sequence ID" value="CAK88128.1"/>
    <property type="molecule type" value="Genomic_DNA"/>
</dbReference>
<name>A0DYL1_PARTE</name>
<evidence type="ECO:0000313" key="1">
    <source>
        <dbReference type="EMBL" id="CAK88128.1"/>
    </source>
</evidence>
<dbReference type="Pfam" id="PF01804">
    <property type="entry name" value="Penicil_amidase"/>
    <property type="match status" value="1"/>
</dbReference>
<dbReference type="HOGENOM" id="CLU_1351193_0_0_1"/>
<dbReference type="InParanoid" id="A0DYL1"/>
<dbReference type="GO" id="GO:0016787">
    <property type="term" value="F:hydrolase activity"/>
    <property type="evidence" value="ECO:0007669"/>
    <property type="project" value="InterPro"/>
</dbReference>
<gene>
    <name evidence="1" type="ORF">GSPATT00003096001</name>
</gene>
<dbReference type="AlphaFoldDB" id="A0DYL1"/>
<dbReference type="Gene3D" id="3.60.20.10">
    <property type="entry name" value="Glutamine Phosphoribosylpyrophosphate, subunit 1, domain 1"/>
    <property type="match status" value="1"/>
</dbReference>
<dbReference type="RefSeq" id="XP_001455525.1">
    <property type="nucleotide sequence ID" value="XM_001455488.1"/>
</dbReference>
<evidence type="ECO:0000313" key="2">
    <source>
        <dbReference type="Proteomes" id="UP000000600"/>
    </source>
</evidence>
<dbReference type="SUPFAM" id="SSF56235">
    <property type="entry name" value="N-terminal nucleophile aminohydrolases (Ntn hydrolases)"/>
    <property type="match status" value="1"/>
</dbReference>
<dbReference type="InterPro" id="IPR029055">
    <property type="entry name" value="Ntn_hydrolases_N"/>
</dbReference>
<dbReference type="KEGG" id="ptm:GSPATT00003096001"/>
<dbReference type="GO" id="GO:0017000">
    <property type="term" value="P:antibiotic biosynthetic process"/>
    <property type="evidence" value="ECO:0007669"/>
    <property type="project" value="InterPro"/>
</dbReference>